<dbReference type="OrthoDB" id="9934658at2"/>
<dbReference type="Proteomes" id="UP000002384">
    <property type="component" value="Plasmid pP742402"/>
</dbReference>
<protein>
    <submittedName>
        <fullName evidence="2">Uncharacterized protein</fullName>
    </submittedName>
</protein>
<dbReference type="AlphaFoldDB" id="B7KMP3"/>
<accession>B7KMP3</accession>
<gene>
    <name evidence="2" type="ordered locus">PCC7424_5496</name>
</gene>
<feature type="coiled-coil region" evidence="1">
    <location>
        <begin position="56"/>
        <end position="83"/>
    </location>
</feature>
<geneLocation type="plasmid" evidence="2 3">
    <name>pP742402</name>
</geneLocation>
<dbReference type="RefSeq" id="WP_012599572.1">
    <property type="nucleotide sequence ID" value="NC_011737.1"/>
</dbReference>
<evidence type="ECO:0000256" key="1">
    <source>
        <dbReference type="SAM" id="Coils"/>
    </source>
</evidence>
<sequence>MNKKKKDKYVNLNYVKETHEEKVIKFFIKRLIEIVDNPQLIWQITKDPTNIFRTTDEQLEQILKGLEEKVKSQELNSEIYEKIKAAINREK</sequence>
<evidence type="ECO:0000313" key="2">
    <source>
        <dbReference type="EMBL" id="ACK74065.1"/>
    </source>
</evidence>
<keyword evidence="2" id="KW-0614">Plasmid</keyword>
<keyword evidence="1" id="KW-0175">Coiled coil</keyword>
<keyword evidence="3" id="KW-1185">Reference proteome</keyword>
<dbReference type="HOGENOM" id="CLU_2422013_0_0_3"/>
<evidence type="ECO:0000313" key="3">
    <source>
        <dbReference type="Proteomes" id="UP000002384"/>
    </source>
</evidence>
<dbReference type="EMBL" id="CP001293">
    <property type="protein sequence ID" value="ACK74065.1"/>
    <property type="molecule type" value="Genomic_DNA"/>
</dbReference>
<reference evidence="3" key="1">
    <citation type="journal article" date="2011" name="MBio">
        <title>Novel metabolic attributes of the genus Cyanothece, comprising a group of unicellular nitrogen-fixing Cyanobacteria.</title>
        <authorList>
            <person name="Bandyopadhyay A."/>
            <person name="Elvitigala T."/>
            <person name="Welsh E."/>
            <person name="Stockel J."/>
            <person name="Liberton M."/>
            <person name="Min H."/>
            <person name="Sherman L.A."/>
            <person name="Pakrasi H.B."/>
        </authorList>
    </citation>
    <scope>NUCLEOTIDE SEQUENCE [LARGE SCALE GENOMIC DNA]</scope>
    <source>
        <strain evidence="3">PCC 7424</strain>
        <plasmid evidence="3">pP742402</plasmid>
    </source>
</reference>
<organism evidence="2 3">
    <name type="scientific">Gloeothece citriformis (strain PCC 7424)</name>
    <name type="common">Cyanothece sp. (strain PCC 7424)</name>
    <dbReference type="NCBI Taxonomy" id="65393"/>
    <lineage>
        <taxon>Bacteria</taxon>
        <taxon>Bacillati</taxon>
        <taxon>Cyanobacteriota</taxon>
        <taxon>Cyanophyceae</taxon>
        <taxon>Oscillatoriophycideae</taxon>
        <taxon>Chroococcales</taxon>
        <taxon>Aphanothecaceae</taxon>
        <taxon>Gloeothece</taxon>
        <taxon>Gloeothece citriformis</taxon>
    </lineage>
</organism>
<name>B7KMP3_GLOC7</name>
<dbReference type="KEGG" id="cyc:PCC7424_5496"/>
<proteinExistence type="predicted"/>